<feature type="domain" description="Competence protein CoiA-like N-terminal" evidence="2">
    <location>
        <begin position="15"/>
        <end position="62"/>
    </location>
</feature>
<evidence type="ECO:0000313" key="5">
    <source>
        <dbReference type="Proteomes" id="UP000831787"/>
    </source>
</evidence>
<dbReference type="InterPro" id="IPR010330">
    <property type="entry name" value="CoiA_nuc"/>
</dbReference>
<organism evidence="4 5">
    <name type="scientific">Halobacillus salinarum</name>
    <dbReference type="NCBI Taxonomy" id="2932257"/>
    <lineage>
        <taxon>Bacteria</taxon>
        <taxon>Bacillati</taxon>
        <taxon>Bacillota</taxon>
        <taxon>Bacilli</taxon>
        <taxon>Bacillales</taxon>
        <taxon>Bacillaceae</taxon>
        <taxon>Halobacillus</taxon>
    </lineage>
</organism>
<evidence type="ECO:0000259" key="2">
    <source>
        <dbReference type="Pfam" id="PF25164"/>
    </source>
</evidence>
<feature type="domain" description="Competence protein CoiA nuclease-like" evidence="1">
    <location>
        <begin position="67"/>
        <end position="222"/>
    </location>
</feature>
<proteinExistence type="predicted"/>
<gene>
    <name evidence="4" type="ORF">MUN89_16085</name>
</gene>
<evidence type="ECO:0000313" key="4">
    <source>
        <dbReference type="EMBL" id="UOQ43426.1"/>
    </source>
</evidence>
<dbReference type="InterPro" id="IPR057253">
    <property type="entry name" value="CoiA-like_N"/>
</dbReference>
<evidence type="ECO:0000259" key="1">
    <source>
        <dbReference type="Pfam" id="PF06054"/>
    </source>
</evidence>
<dbReference type="InterPro" id="IPR057252">
    <property type="entry name" value="CoiA_C"/>
</dbReference>
<protein>
    <submittedName>
        <fullName evidence="4">Competence protein CoiA</fullName>
    </submittedName>
</protein>
<evidence type="ECO:0000259" key="3">
    <source>
        <dbReference type="Pfam" id="PF25166"/>
    </source>
</evidence>
<dbReference type="Proteomes" id="UP000831787">
    <property type="component" value="Chromosome"/>
</dbReference>
<dbReference type="InterPro" id="IPR021176">
    <property type="entry name" value="Competence-induced_CoiA"/>
</dbReference>
<sequence length="380" mass="45018">MFHAQNKNGTTYTLYNKSKEEINKLKKTEVFHCPDCSEEVFIRSGPYTAPHFAHYPNSQCAAVGRGESEVHENGKWLLFKWLKLQQFDVQLEAYVPEINQRADLLLRLPFKTIAIEYQCSVISTSEIEKRTTSYLKAGIFPLWILGAEHYVTKARHTINWTRFLQTLVYHFHGSYHLYFLDVSAEKFIVASNIYKLTNTKCHHHLTVYPLSDLTFPQLLKPQSFSMHSLFQSWAKLMCEHRTKYKKFVSKQEERWRAHLYKKGLHFSLIPSVCYLPVKSQWMISERPYLWQTQLVVEHFLDLPIGESGRFPYKETVSCMNQHRANPVREYELLLSQLGYLEPTFENGWIKKKEIHFHFHIEQAMEEDKNIIKLLKKYQKS</sequence>
<feature type="domain" description="Competence protein CoiA C-terminal" evidence="3">
    <location>
        <begin position="232"/>
        <end position="360"/>
    </location>
</feature>
<dbReference type="Pfam" id="PF25166">
    <property type="entry name" value="CoiA_C"/>
    <property type="match status" value="1"/>
</dbReference>
<reference evidence="4 5" key="1">
    <citation type="submission" date="2022-04" db="EMBL/GenBank/DDBJ databases">
        <title>Halobacillus sp. isolated from saltern.</title>
        <authorList>
            <person name="Won M."/>
            <person name="Lee C.-M."/>
            <person name="Woen H.-Y."/>
            <person name="Kwon S.-W."/>
        </authorList>
    </citation>
    <scope>NUCLEOTIDE SEQUENCE [LARGE SCALE GENOMIC DNA]</scope>
    <source>
        <strain evidence="4 5">SSBR10-3</strain>
    </source>
</reference>
<dbReference type="Pfam" id="PF25164">
    <property type="entry name" value="CoiA_N"/>
    <property type="match status" value="1"/>
</dbReference>
<dbReference type="PIRSF" id="PIRSF007487">
    <property type="entry name" value="Competence-induced_CoiA_bac"/>
    <property type="match status" value="1"/>
</dbReference>
<dbReference type="RefSeq" id="WP_244708785.1">
    <property type="nucleotide sequence ID" value="NZ_CP095073.1"/>
</dbReference>
<keyword evidence="5" id="KW-1185">Reference proteome</keyword>
<dbReference type="Pfam" id="PF06054">
    <property type="entry name" value="CoiA_nuc"/>
    <property type="match status" value="1"/>
</dbReference>
<accession>A0ABY4EH16</accession>
<dbReference type="EMBL" id="CP095073">
    <property type="protein sequence ID" value="UOQ43426.1"/>
    <property type="molecule type" value="Genomic_DNA"/>
</dbReference>
<name>A0ABY4EH16_9BACI</name>